<dbReference type="InterPro" id="IPR013078">
    <property type="entry name" value="His_Pase_superF_clade-1"/>
</dbReference>
<dbReference type="Gene3D" id="3.40.50.1240">
    <property type="entry name" value="Phosphoglycerate mutase-like"/>
    <property type="match status" value="1"/>
</dbReference>
<dbReference type="InterPro" id="IPR029033">
    <property type="entry name" value="His_PPase_superfam"/>
</dbReference>
<name>A0A0G1WR40_9BACT</name>
<dbReference type="Pfam" id="PF00300">
    <property type="entry name" value="His_Phos_1"/>
    <property type="match status" value="1"/>
</dbReference>
<dbReference type="SUPFAM" id="SSF53254">
    <property type="entry name" value="Phosphoglycerate mutase-like"/>
    <property type="match status" value="1"/>
</dbReference>
<protein>
    <submittedName>
        <fullName evidence="1">Uncharacterized protein</fullName>
    </submittedName>
</protein>
<gene>
    <name evidence="1" type="ORF">UY22_C0025G0004</name>
</gene>
<accession>A0A0G1WR40</accession>
<dbReference type="EMBL" id="LCPE01000025">
    <property type="protein sequence ID" value="KKU92823.1"/>
    <property type="molecule type" value="Genomic_DNA"/>
</dbReference>
<evidence type="ECO:0000313" key="2">
    <source>
        <dbReference type="Proteomes" id="UP000034877"/>
    </source>
</evidence>
<dbReference type="AlphaFoldDB" id="A0A0G1WR40"/>
<dbReference type="Proteomes" id="UP000034877">
    <property type="component" value="Unassembled WGS sequence"/>
</dbReference>
<evidence type="ECO:0000313" key="1">
    <source>
        <dbReference type="EMBL" id="KKU92823.1"/>
    </source>
</evidence>
<reference evidence="1 2" key="1">
    <citation type="journal article" date="2015" name="Nature">
        <title>rRNA introns, odd ribosomes, and small enigmatic genomes across a large radiation of phyla.</title>
        <authorList>
            <person name="Brown C.T."/>
            <person name="Hug L.A."/>
            <person name="Thomas B.C."/>
            <person name="Sharon I."/>
            <person name="Castelle C.J."/>
            <person name="Singh A."/>
            <person name="Wilkins M.J."/>
            <person name="Williams K.H."/>
            <person name="Banfield J.F."/>
        </authorList>
    </citation>
    <scope>NUCLEOTIDE SEQUENCE [LARGE SCALE GENOMIC DNA]</scope>
</reference>
<proteinExistence type="predicted"/>
<organism evidence="1 2">
    <name type="scientific">Candidatus Amesbacteria bacterium GW2011_GWC1_48_10</name>
    <dbReference type="NCBI Taxonomy" id="1618365"/>
    <lineage>
        <taxon>Bacteria</taxon>
        <taxon>Candidatus Amesiibacteriota</taxon>
    </lineage>
</organism>
<comment type="caution">
    <text evidence="1">The sequence shown here is derived from an EMBL/GenBank/DDBJ whole genome shotgun (WGS) entry which is preliminary data.</text>
</comment>
<sequence>MKLGEHLRELGIKKIFSSDLDRAVQTTRIVKGKQAPAFFQIIQNAGSISWSVGTIWILPLLMVNRLKVLERDLWVFLGKYSK</sequence>